<evidence type="ECO:0000313" key="3">
    <source>
        <dbReference type="Proteomes" id="UP000694892"/>
    </source>
</evidence>
<reference evidence="3" key="1">
    <citation type="journal article" date="2016" name="Nature">
        <title>Genome evolution in the allotetraploid frog Xenopus laevis.</title>
        <authorList>
            <person name="Session A.M."/>
            <person name="Uno Y."/>
            <person name="Kwon T."/>
            <person name="Chapman J.A."/>
            <person name="Toyoda A."/>
            <person name="Takahashi S."/>
            <person name="Fukui A."/>
            <person name="Hikosaka A."/>
            <person name="Suzuki A."/>
            <person name="Kondo M."/>
            <person name="van Heeringen S.J."/>
            <person name="Quigley I."/>
            <person name="Heinz S."/>
            <person name="Ogino H."/>
            <person name="Ochi H."/>
            <person name="Hellsten U."/>
            <person name="Lyons J.B."/>
            <person name="Simakov O."/>
            <person name="Putnam N."/>
            <person name="Stites J."/>
            <person name="Kuroki Y."/>
            <person name="Tanaka T."/>
            <person name="Michiue T."/>
            <person name="Watanabe M."/>
            <person name="Bogdanovic O."/>
            <person name="Lister R."/>
            <person name="Georgiou G."/>
            <person name="Paranjpe S.S."/>
            <person name="van Kruijsbergen I."/>
            <person name="Shu S."/>
            <person name="Carlson J."/>
            <person name="Kinoshita T."/>
            <person name="Ohta Y."/>
            <person name="Mawaribuchi S."/>
            <person name="Jenkins J."/>
            <person name="Grimwood J."/>
            <person name="Schmutz J."/>
            <person name="Mitros T."/>
            <person name="Mozaffari S.V."/>
            <person name="Suzuki Y."/>
            <person name="Haramoto Y."/>
            <person name="Yamamoto T.S."/>
            <person name="Takagi C."/>
            <person name="Heald R."/>
            <person name="Miller K."/>
            <person name="Haudenschild C."/>
            <person name="Kitzman J."/>
            <person name="Nakayama T."/>
            <person name="Izutsu Y."/>
            <person name="Robert J."/>
            <person name="Fortriede J."/>
            <person name="Burns K."/>
            <person name="Lotay V."/>
            <person name="Karimi K."/>
            <person name="Yasuoka Y."/>
            <person name="Dichmann D.S."/>
            <person name="Flajnik M.F."/>
            <person name="Houston D.W."/>
            <person name="Shendure J."/>
            <person name="DuPasquier L."/>
            <person name="Vize P.D."/>
            <person name="Zorn A.M."/>
            <person name="Ito M."/>
            <person name="Marcotte E.M."/>
            <person name="Wallingford J.B."/>
            <person name="Ito Y."/>
            <person name="Asashima M."/>
            <person name="Ueno N."/>
            <person name="Matsuda Y."/>
            <person name="Veenstra G.J."/>
            <person name="Fujiyama A."/>
            <person name="Harland R.M."/>
            <person name="Taira M."/>
            <person name="Rokhsar D.S."/>
        </authorList>
    </citation>
    <scope>NUCLEOTIDE SEQUENCE [LARGE SCALE GENOMIC DNA]</scope>
    <source>
        <strain evidence="3">J</strain>
    </source>
</reference>
<dbReference type="AlphaFoldDB" id="A0A974DY24"/>
<sequence length="175" mass="20472">MKGWARIEGPRVDRREPIIECRLLNSLEKKSLGKGLMFSQVLIYEDRILVYISRLKTDQSGKGKWVRMEETLRVACPVRAVKEYMLVRPEGGKLFLIHKDLSPISAFQFRQVLKKAVGWDPSKFGLHSFRIGAATEAALRGKKEDRIKVLERWRSKVYKIYMTCKRNTRWIVTVF</sequence>
<proteinExistence type="predicted"/>
<keyword evidence="1" id="KW-0233">DNA recombination</keyword>
<dbReference type="InterPro" id="IPR013762">
    <property type="entry name" value="Integrase-like_cat_sf"/>
</dbReference>
<dbReference type="InterPro" id="IPR011010">
    <property type="entry name" value="DNA_brk_join_enz"/>
</dbReference>
<protein>
    <recommendedName>
        <fullName evidence="4">Tyr recombinase domain-containing protein</fullName>
    </recommendedName>
</protein>
<dbReference type="EMBL" id="CM004466">
    <property type="protein sequence ID" value="OCU00315.1"/>
    <property type="molecule type" value="Genomic_DNA"/>
</dbReference>
<dbReference type="Proteomes" id="UP000694892">
    <property type="component" value="Chromosome 1L"/>
</dbReference>
<evidence type="ECO:0008006" key="4">
    <source>
        <dbReference type="Google" id="ProtNLM"/>
    </source>
</evidence>
<gene>
    <name evidence="2" type="ORF">XELAEV_18006085mg</name>
</gene>
<evidence type="ECO:0000256" key="1">
    <source>
        <dbReference type="ARBA" id="ARBA00023172"/>
    </source>
</evidence>
<accession>A0A974DY24</accession>
<organism evidence="2 3">
    <name type="scientific">Xenopus laevis</name>
    <name type="common">African clawed frog</name>
    <dbReference type="NCBI Taxonomy" id="8355"/>
    <lineage>
        <taxon>Eukaryota</taxon>
        <taxon>Metazoa</taxon>
        <taxon>Chordata</taxon>
        <taxon>Craniata</taxon>
        <taxon>Vertebrata</taxon>
        <taxon>Euteleostomi</taxon>
        <taxon>Amphibia</taxon>
        <taxon>Batrachia</taxon>
        <taxon>Anura</taxon>
        <taxon>Pipoidea</taxon>
        <taxon>Pipidae</taxon>
        <taxon>Xenopodinae</taxon>
        <taxon>Xenopus</taxon>
        <taxon>Xenopus</taxon>
    </lineage>
</organism>
<dbReference type="GO" id="GO:0006310">
    <property type="term" value="P:DNA recombination"/>
    <property type="evidence" value="ECO:0007669"/>
    <property type="project" value="UniProtKB-KW"/>
</dbReference>
<dbReference type="PANTHER" id="PTHR34605:SF7">
    <property type="match status" value="1"/>
</dbReference>
<evidence type="ECO:0000313" key="2">
    <source>
        <dbReference type="EMBL" id="OCU00315.1"/>
    </source>
</evidence>
<dbReference type="InterPro" id="IPR052925">
    <property type="entry name" value="Phage_Integrase-like_Recomb"/>
</dbReference>
<dbReference type="Gene3D" id="1.10.443.10">
    <property type="entry name" value="Intergrase catalytic core"/>
    <property type="match status" value="1"/>
</dbReference>
<dbReference type="GO" id="GO:0003677">
    <property type="term" value="F:DNA binding"/>
    <property type="evidence" value="ECO:0007669"/>
    <property type="project" value="InterPro"/>
</dbReference>
<dbReference type="SUPFAM" id="SSF56349">
    <property type="entry name" value="DNA breaking-rejoining enzymes"/>
    <property type="match status" value="1"/>
</dbReference>
<dbReference type="GO" id="GO:0015074">
    <property type="term" value="P:DNA integration"/>
    <property type="evidence" value="ECO:0007669"/>
    <property type="project" value="InterPro"/>
</dbReference>
<name>A0A974DY24_XENLA</name>
<dbReference type="PANTHER" id="PTHR34605">
    <property type="entry name" value="PHAGE_INTEGRASE DOMAIN-CONTAINING PROTEIN"/>
    <property type="match status" value="1"/>
</dbReference>